<feature type="domain" description="GGDEF" evidence="3">
    <location>
        <begin position="163"/>
        <end position="292"/>
    </location>
</feature>
<dbReference type="AlphaFoldDB" id="A0A432W7Q7"/>
<dbReference type="Gene3D" id="3.30.70.270">
    <property type="match status" value="1"/>
</dbReference>
<dbReference type="GO" id="GO:0005886">
    <property type="term" value="C:plasma membrane"/>
    <property type="evidence" value="ECO:0007669"/>
    <property type="project" value="TreeGrafter"/>
</dbReference>
<dbReference type="Pfam" id="PF00990">
    <property type="entry name" value="GGDEF"/>
    <property type="match status" value="1"/>
</dbReference>
<sequence>MTVPTGNKAANEQKPLVSSLPASEQLLKELQTSLNINKVLTIFAQFISRHLPLKALSFCHHQENFPILNQVSGHEHETSLSTLYVEQQYLGELTYTTQGRLNSSQKNWMKSCEQQLLYPLRNALLHHEVCNQAVRDQLTNLGNRVLLEEVLAQLLNVQERSDLQYAVMLIDLDNFQQFNQNHGHTQGDKVLIEFAHLLREQLRSCDQLFRFGGDEFLIIVANPDESALQLIFRRLQLAISDNCPLNSQNISCCAGAVMVKPAHTADSLLEDARQALLLAKNKGPNYLEAPLSFSQTG</sequence>
<accession>A0A432W7Q7</accession>
<protein>
    <recommendedName>
        <fullName evidence="1">diguanylate cyclase</fullName>
        <ecNumber evidence="1">2.7.7.65</ecNumber>
    </recommendedName>
</protein>
<dbReference type="InterPro" id="IPR050469">
    <property type="entry name" value="Diguanylate_Cyclase"/>
</dbReference>
<evidence type="ECO:0000313" key="4">
    <source>
        <dbReference type="EMBL" id="RUO26072.1"/>
    </source>
</evidence>
<dbReference type="GO" id="GO:1902201">
    <property type="term" value="P:negative regulation of bacterial-type flagellum-dependent cell motility"/>
    <property type="evidence" value="ECO:0007669"/>
    <property type="project" value="TreeGrafter"/>
</dbReference>
<dbReference type="PANTHER" id="PTHR45138">
    <property type="entry name" value="REGULATORY COMPONENTS OF SENSORY TRANSDUCTION SYSTEM"/>
    <property type="match status" value="1"/>
</dbReference>
<dbReference type="InterPro" id="IPR043128">
    <property type="entry name" value="Rev_trsase/Diguanyl_cyclase"/>
</dbReference>
<name>A0A432W7Q7_9GAMM</name>
<dbReference type="SMART" id="SM00267">
    <property type="entry name" value="GGDEF"/>
    <property type="match status" value="1"/>
</dbReference>
<dbReference type="SUPFAM" id="SSF55073">
    <property type="entry name" value="Nucleotide cyclase"/>
    <property type="match status" value="1"/>
</dbReference>
<dbReference type="EC" id="2.7.7.65" evidence="1"/>
<evidence type="ECO:0000259" key="3">
    <source>
        <dbReference type="PROSITE" id="PS50887"/>
    </source>
</evidence>
<keyword evidence="5" id="KW-1185">Reference proteome</keyword>
<dbReference type="InterPro" id="IPR000160">
    <property type="entry name" value="GGDEF_dom"/>
</dbReference>
<evidence type="ECO:0000256" key="1">
    <source>
        <dbReference type="ARBA" id="ARBA00012528"/>
    </source>
</evidence>
<dbReference type="OrthoDB" id="9812260at2"/>
<dbReference type="EMBL" id="PIPL01000001">
    <property type="protein sequence ID" value="RUO26072.1"/>
    <property type="molecule type" value="Genomic_DNA"/>
</dbReference>
<comment type="catalytic activity">
    <reaction evidence="2">
        <text>2 GTP = 3',3'-c-di-GMP + 2 diphosphate</text>
        <dbReference type="Rhea" id="RHEA:24898"/>
        <dbReference type="ChEBI" id="CHEBI:33019"/>
        <dbReference type="ChEBI" id="CHEBI:37565"/>
        <dbReference type="ChEBI" id="CHEBI:58805"/>
        <dbReference type="EC" id="2.7.7.65"/>
    </reaction>
</comment>
<dbReference type="NCBIfam" id="TIGR00254">
    <property type="entry name" value="GGDEF"/>
    <property type="match status" value="1"/>
</dbReference>
<dbReference type="GO" id="GO:0043709">
    <property type="term" value="P:cell adhesion involved in single-species biofilm formation"/>
    <property type="evidence" value="ECO:0007669"/>
    <property type="project" value="TreeGrafter"/>
</dbReference>
<evidence type="ECO:0000256" key="2">
    <source>
        <dbReference type="ARBA" id="ARBA00034247"/>
    </source>
</evidence>
<dbReference type="GO" id="GO:0052621">
    <property type="term" value="F:diguanylate cyclase activity"/>
    <property type="evidence" value="ECO:0007669"/>
    <property type="project" value="UniProtKB-EC"/>
</dbReference>
<proteinExistence type="predicted"/>
<reference evidence="4 5" key="1">
    <citation type="journal article" date="2011" name="Front. Microbiol.">
        <title>Genomic signatures of strain selection and enhancement in Bacillus atrophaeus var. globigii, a historical biowarfare simulant.</title>
        <authorList>
            <person name="Gibbons H.S."/>
            <person name="Broomall S.M."/>
            <person name="McNew L.A."/>
            <person name="Daligault H."/>
            <person name="Chapman C."/>
            <person name="Bruce D."/>
            <person name="Karavis M."/>
            <person name="Krepps M."/>
            <person name="McGregor P.A."/>
            <person name="Hong C."/>
            <person name="Park K.H."/>
            <person name="Akmal A."/>
            <person name="Feldman A."/>
            <person name="Lin J.S."/>
            <person name="Chang W.E."/>
            <person name="Higgs B.W."/>
            <person name="Demirev P."/>
            <person name="Lindquist J."/>
            <person name="Liem A."/>
            <person name="Fochler E."/>
            <person name="Read T.D."/>
            <person name="Tapia R."/>
            <person name="Johnson S."/>
            <person name="Bishop-Lilly K.A."/>
            <person name="Detter C."/>
            <person name="Han C."/>
            <person name="Sozhamannan S."/>
            <person name="Rosenzweig C.N."/>
            <person name="Skowronski E.W."/>
        </authorList>
    </citation>
    <scope>NUCLEOTIDE SEQUENCE [LARGE SCALE GENOMIC DNA]</scope>
    <source>
        <strain evidence="4 5">MLST1</strain>
    </source>
</reference>
<dbReference type="CDD" id="cd01949">
    <property type="entry name" value="GGDEF"/>
    <property type="match status" value="1"/>
</dbReference>
<dbReference type="RefSeq" id="WP_126802888.1">
    <property type="nucleotide sequence ID" value="NZ_PIPL01000001.1"/>
</dbReference>
<evidence type="ECO:0000313" key="5">
    <source>
        <dbReference type="Proteomes" id="UP000288293"/>
    </source>
</evidence>
<dbReference type="PROSITE" id="PS50887">
    <property type="entry name" value="GGDEF"/>
    <property type="match status" value="1"/>
</dbReference>
<dbReference type="Proteomes" id="UP000288293">
    <property type="component" value="Unassembled WGS sequence"/>
</dbReference>
<dbReference type="PANTHER" id="PTHR45138:SF9">
    <property type="entry name" value="DIGUANYLATE CYCLASE DGCM-RELATED"/>
    <property type="match status" value="1"/>
</dbReference>
<dbReference type="InterPro" id="IPR029787">
    <property type="entry name" value="Nucleotide_cyclase"/>
</dbReference>
<organism evidence="4 5">
    <name type="scientific">Aliidiomarina minuta</name>
    <dbReference type="NCBI Taxonomy" id="880057"/>
    <lineage>
        <taxon>Bacteria</taxon>
        <taxon>Pseudomonadati</taxon>
        <taxon>Pseudomonadota</taxon>
        <taxon>Gammaproteobacteria</taxon>
        <taxon>Alteromonadales</taxon>
        <taxon>Idiomarinaceae</taxon>
        <taxon>Aliidiomarina</taxon>
    </lineage>
</organism>
<comment type="caution">
    <text evidence="4">The sequence shown here is derived from an EMBL/GenBank/DDBJ whole genome shotgun (WGS) entry which is preliminary data.</text>
</comment>
<gene>
    <name evidence="4" type="ORF">CWE09_04920</name>
</gene>